<dbReference type="Proteomes" id="UP000013047">
    <property type="component" value="Unassembled WGS sequence"/>
</dbReference>
<proteinExistence type="predicted"/>
<gene>
    <name evidence="1" type="ORF">C667_14579</name>
</gene>
<evidence type="ECO:0000313" key="2">
    <source>
        <dbReference type="Proteomes" id="UP000013047"/>
    </source>
</evidence>
<name>N6ZP54_9RHOO</name>
<accession>N6ZP54</accession>
<organism evidence="1 2">
    <name type="scientific">Thauera phenylacetica B4P</name>
    <dbReference type="NCBI Taxonomy" id="1234382"/>
    <lineage>
        <taxon>Bacteria</taxon>
        <taxon>Pseudomonadati</taxon>
        <taxon>Pseudomonadota</taxon>
        <taxon>Betaproteobacteria</taxon>
        <taxon>Rhodocyclales</taxon>
        <taxon>Zoogloeaceae</taxon>
        <taxon>Thauera</taxon>
    </lineage>
</organism>
<dbReference type="EMBL" id="AMXF01000118">
    <property type="protein sequence ID" value="ENO96312.1"/>
    <property type="molecule type" value="Genomic_DNA"/>
</dbReference>
<keyword evidence="2" id="KW-1185">Reference proteome</keyword>
<comment type="caution">
    <text evidence="1">The sequence shown here is derived from an EMBL/GenBank/DDBJ whole genome shotgun (WGS) entry which is preliminary data.</text>
</comment>
<dbReference type="AlphaFoldDB" id="N6ZP54"/>
<reference evidence="1 2" key="1">
    <citation type="submission" date="2012-09" db="EMBL/GenBank/DDBJ databases">
        <title>Draft Genome Sequences of 6 Strains from Genus Thauera.</title>
        <authorList>
            <person name="Liu B."/>
            <person name="Shapleigh J.P."/>
            <person name="Frostegard A.H."/>
        </authorList>
    </citation>
    <scope>NUCLEOTIDE SEQUENCE [LARGE SCALE GENOMIC DNA]</scope>
    <source>
        <strain evidence="1 2">B4P</strain>
    </source>
</reference>
<protein>
    <submittedName>
        <fullName evidence="1">Uncharacterized protein</fullName>
    </submittedName>
</protein>
<sequence length="104" mass="10995">MRAGEGVAIELEQRGETARARHRVVALEQLLLACALGGRQGRDQQRALVEDVVAHAFGHEQEGDRGVEAVAGLQVKARPGNADVFGEMAFHGLGLAGYGSPSFC</sequence>
<evidence type="ECO:0000313" key="1">
    <source>
        <dbReference type="EMBL" id="ENO96312.1"/>
    </source>
</evidence>